<dbReference type="InterPro" id="IPR007739">
    <property type="entry name" value="RgpF"/>
</dbReference>
<dbReference type="Proteomes" id="UP000332515">
    <property type="component" value="Unassembled WGS sequence"/>
</dbReference>
<feature type="region of interest" description="Disordered" evidence="1">
    <location>
        <begin position="1"/>
        <end position="59"/>
    </location>
</feature>
<evidence type="ECO:0000313" key="3">
    <source>
        <dbReference type="Proteomes" id="UP000332515"/>
    </source>
</evidence>
<evidence type="ECO:0000256" key="1">
    <source>
        <dbReference type="SAM" id="MobiDB-lite"/>
    </source>
</evidence>
<keyword evidence="3" id="KW-1185">Reference proteome</keyword>
<name>A0A6A7Y7K5_9HYPH</name>
<protein>
    <recommendedName>
        <fullName evidence="4">Rhamnan synthesis protein F</fullName>
    </recommendedName>
</protein>
<evidence type="ECO:0008006" key="4">
    <source>
        <dbReference type="Google" id="ProtNLM"/>
    </source>
</evidence>
<sequence length="341" mass="36960">MRVCRNASGEGDGHGRRTFRADAAAGRRQRPARARLDAEGRTAPTPRRPAARAGARARRAVRLCRPPPPAERRIGVVCHVFYPDVLPEILALTDAIPLRHRLFLSTDTTEKQAEIEHILAAHPGRTPVDLRLVPNRGRDIAPKYVAFADIYPHLDRVLFLHTKKSLHSRGGDEWRRALMSALVGSPATAASALAIFEAAPDVGIVYPARTGLGARAPRWDGNFAIARDAFARIGLALDPKTPLDFPSGSMFWARPAALQPILDLHLRLEDFQPEAGQIDGTLAHALERSVLVAAACAGFRGIKTIPAETASASNHQKIASVEALRRAVAFPDPVPDVGSPR</sequence>
<evidence type="ECO:0000313" key="2">
    <source>
        <dbReference type="EMBL" id="MQT14307.1"/>
    </source>
</evidence>
<dbReference type="RefSeq" id="WP_153484783.1">
    <property type="nucleotide sequence ID" value="NZ_VWNA01000001.1"/>
</dbReference>
<accession>A0A6A7Y7K5</accession>
<reference evidence="2 3" key="1">
    <citation type="submission" date="2019-09" db="EMBL/GenBank/DDBJ databases">
        <title>Segnochrobactrum spirostomi gen. nov., sp. nov., isolated from the ciliate Spirostomum cf. yagiui and description of a novel family, Segnochrobactraceae fam. nov. within the order Rhizobiales of the class Alphaproteobacteria.</title>
        <authorList>
            <person name="Akter S."/>
            <person name="Shazib S.U.A."/>
            <person name="Shin M.K."/>
        </authorList>
    </citation>
    <scope>NUCLEOTIDE SEQUENCE [LARGE SCALE GENOMIC DNA]</scope>
    <source>
        <strain evidence="2 3">Sp-1</strain>
    </source>
</reference>
<proteinExistence type="predicted"/>
<dbReference type="EMBL" id="VWNA01000001">
    <property type="protein sequence ID" value="MQT14307.1"/>
    <property type="molecule type" value="Genomic_DNA"/>
</dbReference>
<gene>
    <name evidence="2" type="ORF">F0357_16975</name>
</gene>
<dbReference type="AlphaFoldDB" id="A0A6A7Y7K5"/>
<organism evidence="2 3">
    <name type="scientific">Segnochrobactrum spirostomi</name>
    <dbReference type="NCBI Taxonomy" id="2608987"/>
    <lineage>
        <taxon>Bacteria</taxon>
        <taxon>Pseudomonadati</taxon>
        <taxon>Pseudomonadota</taxon>
        <taxon>Alphaproteobacteria</taxon>
        <taxon>Hyphomicrobiales</taxon>
        <taxon>Segnochrobactraceae</taxon>
        <taxon>Segnochrobactrum</taxon>
    </lineage>
</organism>
<dbReference type="Pfam" id="PF05045">
    <property type="entry name" value="RgpF"/>
    <property type="match status" value="1"/>
</dbReference>
<comment type="caution">
    <text evidence="2">The sequence shown here is derived from an EMBL/GenBank/DDBJ whole genome shotgun (WGS) entry which is preliminary data.</text>
</comment>